<proteinExistence type="predicted"/>
<name>A0A0R3URT3_MESCO</name>
<evidence type="ECO:0000313" key="1">
    <source>
        <dbReference type="EMBL" id="VDD84586.1"/>
    </source>
</evidence>
<dbReference type="AlphaFoldDB" id="A0A0R3URT3"/>
<sequence length="93" mass="10851">MDDFCKRVKKYLRDRIQLRRDANPKHHTTFHPPTTHPPIHPSIHRLHLNSRLPSPLVLGHIGGHHIPSAPHDPQHHHTASSHPTFILYTYIRL</sequence>
<keyword evidence="2" id="KW-1185">Reference proteome</keyword>
<dbReference type="Proteomes" id="UP000267029">
    <property type="component" value="Unassembled WGS sequence"/>
</dbReference>
<organism evidence="1 2">
    <name type="scientific">Mesocestoides corti</name>
    <name type="common">Flatworm</name>
    <dbReference type="NCBI Taxonomy" id="53468"/>
    <lineage>
        <taxon>Eukaryota</taxon>
        <taxon>Metazoa</taxon>
        <taxon>Spiralia</taxon>
        <taxon>Lophotrochozoa</taxon>
        <taxon>Platyhelminthes</taxon>
        <taxon>Cestoda</taxon>
        <taxon>Eucestoda</taxon>
        <taxon>Cyclophyllidea</taxon>
        <taxon>Mesocestoididae</taxon>
        <taxon>Mesocestoides</taxon>
    </lineage>
</organism>
<dbReference type="EMBL" id="UXSR01006756">
    <property type="protein sequence ID" value="VDD84586.1"/>
    <property type="molecule type" value="Genomic_DNA"/>
</dbReference>
<evidence type="ECO:0000313" key="2">
    <source>
        <dbReference type="Proteomes" id="UP000267029"/>
    </source>
</evidence>
<reference evidence="1 2" key="1">
    <citation type="submission" date="2018-10" db="EMBL/GenBank/DDBJ databases">
        <authorList>
            <consortium name="Pathogen Informatics"/>
        </authorList>
    </citation>
    <scope>NUCLEOTIDE SEQUENCE [LARGE SCALE GENOMIC DNA]</scope>
</reference>
<protein>
    <submittedName>
        <fullName evidence="1">Uncharacterized protein</fullName>
    </submittedName>
</protein>
<accession>A0A0R3URT3</accession>
<gene>
    <name evidence="1" type="ORF">MCOS_LOCUS10589</name>
</gene>